<keyword evidence="3" id="KW-1185">Reference proteome</keyword>
<dbReference type="AlphaFoldDB" id="A0A7L4ZQF1"/>
<feature type="transmembrane region" description="Helical" evidence="1">
    <location>
        <begin position="184"/>
        <end position="204"/>
    </location>
</feature>
<keyword evidence="1" id="KW-0472">Membrane</keyword>
<organism evidence="2 3">
    <name type="scientific">Kordia antarctica</name>
    <dbReference type="NCBI Taxonomy" id="1218801"/>
    <lineage>
        <taxon>Bacteria</taxon>
        <taxon>Pseudomonadati</taxon>
        <taxon>Bacteroidota</taxon>
        <taxon>Flavobacteriia</taxon>
        <taxon>Flavobacteriales</taxon>
        <taxon>Flavobacteriaceae</taxon>
        <taxon>Kordia</taxon>
    </lineage>
</organism>
<name>A0A7L4ZQF1_9FLAO</name>
<evidence type="ECO:0000313" key="2">
    <source>
        <dbReference type="EMBL" id="QHI38948.1"/>
    </source>
</evidence>
<evidence type="ECO:0000313" key="3">
    <source>
        <dbReference type="Proteomes" id="UP000464657"/>
    </source>
</evidence>
<feature type="transmembrane region" description="Helical" evidence="1">
    <location>
        <begin position="60"/>
        <end position="78"/>
    </location>
</feature>
<gene>
    <name evidence="2" type="ORF">IMCC3317_43480</name>
</gene>
<feature type="transmembrane region" description="Helical" evidence="1">
    <location>
        <begin position="211"/>
        <end position="229"/>
    </location>
</feature>
<dbReference type="Proteomes" id="UP000464657">
    <property type="component" value="Chromosome"/>
</dbReference>
<feature type="transmembrane region" description="Helical" evidence="1">
    <location>
        <begin position="256"/>
        <end position="275"/>
    </location>
</feature>
<feature type="transmembrane region" description="Helical" evidence="1">
    <location>
        <begin position="282"/>
        <end position="299"/>
    </location>
</feature>
<keyword evidence="1" id="KW-0812">Transmembrane</keyword>
<feature type="transmembrane region" description="Helical" evidence="1">
    <location>
        <begin position="311"/>
        <end position="335"/>
    </location>
</feature>
<evidence type="ECO:0000256" key="1">
    <source>
        <dbReference type="SAM" id="Phobius"/>
    </source>
</evidence>
<accession>A0A7L4ZQF1</accession>
<reference evidence="2 3" key="1">
    <citation type="journal article" date="2013" name="Int. J. Syst. Evol. Microbiol.">
        <title>Kordia antarctica sp. nov., isolated from Antarctic seawater.</title>
        <authorList>
            <person name="Baek K."/>
            <person name="Choi A."/>
            <person name="Kang I."/>
            <person name="Lee K."/>
            <person name="Cho J.C."/>
        </authorList>
    </citation>
    <scope>NUCLEOTIDE SEQUENCE [LARGE SCALE GENOMIC DNA]</scope>
    <source>
        <strain evidence="2 3">IMCC3317</strain>
    </source>
</reference>
<feature type="transmembrane region" description="Helical" evidence="1">
    <location>
        <begin position="90"/>
        <end position="107"/>
    </location>
</feature>
<keyword evidence="1" id="KW-1133">Transmembrane helix</keyword>
<proteinExistence type="predicted"/>
<dbReference type="EMBL" id="CP019288">
    <property type="protein sequence ID" value="QHI38948.1"/>
    <property type="molecule type" value="Genomic_DNA"/>
</dbReference>
<feature type="transmembrane region" description="Helical" evidence="1">
    <location>
        <begin position="146"/>
        <end position="164"/>
    </location>
</feature>
<sequence length="348" mass="40594">MFATLTRFVKNSLKFSNAELLQIKNLILYVYSIFRKLKTTKLNFYFTLQFKRIYRHIDEFGVIPLIGFALLLALFSWVSEAIFKNISQASYYYIGIGLLLTLKLGNIKRTVFLQKCFPLETFWKVRMLENTLFVLPFSGFLCYKQAFIEIIIIHVGAIMLSFFNNLGIRSITIPTPFGKNPFEFVIGFRNTFWLFPVLYILTYIAVFVDNYNLGVFSLIAVFVCCMSFYSKQEPLYYIWIHSMTSKEFLNHKIKTAILFSSFLVLPIVIGLSLFFSLERLQITLLFTVLGYSFILLTIIGKYSNYPSQVHLFQTLAMLVCLLFPPLLILIIPYFYKRSIKKLNSILVC</sequence>
<protein>
    <submittedName>
        <fullName evidence="2">Uncharacterized protein</fullName>
    </submittedName>
</protein>
<dbReference type="KEGG" id="kan:IMCC3317_43480"/>